<keyword evidence="1" id="KW-0175">Coiled coil</keyword>
<accession>A0A820SK88</accession>
<proteinExistence type="predicted"/>
<feature type="non-terminal residue" evidence="2">
    <location>
        <position position="1"/>
    </location>
</feature>
<name>A0A820SK88_9BILA</name>
<comment type="caution">
    <text evidence="2">The sequence shown here is derived from an EMBL/GenBank/DDBJ whole genome shotgun (WGS) entry which is preliminary data.</text>
</comment>
<feature type="coiled-coil region" evidence="1">
    <location>
        <begin position="66"/>
        <end position="103"/>
    </location>
</feature>
<dbReference type="AlphaFoldDB" id="A0A820SK88"/>
<reference evidence="2" key="1">
    <citation type="submission" date="2021-02" db="EMBL/GenBank/DDBJ databases">
        <authorList>
            <person name="Nowell W R."/>
        </authorList>
    </citation>
    <scope>NUCLEOTIDE SEQUENCE</scope>
</reference>
<evidence type="ECO:0000313" key="2">
    <source>
        <dbReference type="EMBL" id="CAF4452505.1"/>
    </source>
</evidence>
<evidence type="ECO:0000313" key="3">
    <source>
        <dbReference type="Proteomes" id="UP000663868"/>
    </source>
</evidence>
<organism evidence="2 3">
    <name type="scientific">Adineta steineri</name>
    <dbReference type="NCBI Taxonomy" id="433720"/>
    <lineage>
        <taxon>Eukaryota</taxon>
        <taxon>Metazoa</taxon>
        <taxon>Spiralia</taxon>
        <taxon>Gnathifera</taxon>
        <taxon>Rotifera</taxon>
        <taxon>Eurotatoria</taxon>
        <taxon>Bdelloidea</taxon>
        <taxon>Adinetida</taxon>
        <taxon>Adinetidae</taxon>
        <taxon>Adineta</taxon>
    </lineage>
</organism>
<sequence length="110" mass="13079">MHLLEETMENLKNQGLIDAGYTSTSVRSNRSGFVDENPGSLSRKITVLEMKELNERQRAEYAQKLYDQQRTTLRQMEDRNLELEKKFSELTRMNLEMQRTERELRDDLAH</sequence>
<dbReference type="Proteomes" id="UP000663868">
    <property type="component" value="Unassembled WGS sequence"/>
</dbReference>
<gene>
    <name evidence="2" type="ORF">KXQ929_LOCUS54039</name>
</gene>
<evidence type="ECO:0000256" key="1">
    <source>
        <dbReference type="SAM" id="Coils"/>
    </source>
</evidence>
<protein>
    <submittedName>
        <fullName evidence="2">Uncharacterized protein</fullName>
    </submittedName>
</protein>
<dbReference type="EMBL" id="CAJOBB010031669">
    <property type="protein sequence ID" value="CAF4452505.1"/>
    <property type="molecule type" value="Genomic_DNA"/>
</dbReference>